<dbReference type="AlphaFoldDB" id="A0A9P7EA99"/>
<dbReference type="Proteomes" id="UP000807769">
    <property type="component" value="Unassembled WGS sequence"/>
</dbReference>
<feature type="region of interest" description="Disordered" evidence="1">
    <location>
        <begin position="1"/>
        <end position="21"/>
    </location>
</feature>
<sequence>MADISTSPPPNLALPHSAPCSPKHDLAEPRIPLTSNNVIDFSSTASASFSLIPIATESCSASPFTYFKPCTLLLPTSPVQKPKRLLIDSGATLVPQCSDSNDKCTFREDDSNCSGNLFYSDIVVHQASLVGRWAALAQLSHQKMPFPGKPINTLQD</sequence>
<evidence type="ECO:0000256" key="1">
    <source>
        <dbReference type="SAM" id="MobiDB-lite"/>
    </source>
</evidence>
<organism evidence="2 3">
    <name type="scientific">Suillus subaureus</name>
    <dbReference type="NCBI Taxonomy" id="48587"/>
    <lineage>
        <taxon>Eukaryota</taxon>
        <taxon>Fungi</taxon>
        <taxon>Dikarya</taxon>
        <taxon>Basidiomycota</taxon>
        <taxon>Agaricomycotina</taxon>
        <taxon>Agaricomycetes</taxon>
        <taxon>Agaricomycetidae</taxon>
        <taxon>Boletales</taxon>
        <taxon>Suillineae</taxon>
        <taxon>Suillaceae</taxon>
        <taxon>Suillus</taxon>
    </lineage>
</organism>
<keyword evidence="3" id="KW-1185">Reference proteome</keyword>
<dbReference type="OrthoDB" id="10499717at2759"/>
<evidence type="ECO:0000313" key="2">
    <source>
        <dbReference type="EMBL" id="KAG1815944.1"/>
    </source>
</evidence>
<dbReference type="GeneID" id="64636206"/>
<comment type="caution">
    <text evidence="2">The sequence shown here is derived from an EMBL/GenBank/DDBJ whole genome shotgun (WGS) entry which is preliminary data.</text>
</comment>
<accession>A0A9P7EA99</accession>
<protein>
    <submittedName>
        <fullName evidence="2">Uncharacterized protein</fullName>
    </submittedName>
</protein>
<dbReference type="EMBL" id="JABBWG010000017">
    <property type="protein sequence ID" value="KAG1815944.1"/>
    <property type="molecule type" value="Genomic_DNA"/>
</dbReference>
<name>A0A9P7EA99_9AGAM</name>
<dbReference type="RefSeq" id="XP_041192750.1">
    <property type="nucleotide sequence ID" value="XM_041342190.1"/>
</dbReference>
<reference evidence="2" key="1">
    <citation type="journal article" date="2020" name="New Phytol.">
        <title>Comparative genomics reveals dynamic genome evolution in host specialist ectomycorrhizal fungi.</title>
        <authorList>
            <person name="Lofgren L.A."/>
            <person name="Nguyen N.H."/>
            <person name="Vilgalys R."/>
            <person name="Ruytinx J."/>
            <person name="Liao H.L."/>
            <person name="Branco S."/>
            <person name="Kuo A."/>
            <person name="LaButti K."/>
            <person name="Lipzen A."/>
            <person name="Andreopoulos W."/>
            <person name="Pangilinan J."/>
            <person name="Riley R."/>
            <person name="Hundley H."/>
            <person name="Na H."/>
            <person name="Barry K."/>
            <person name="Grigoriev I.V."/>
            <person name="Stajich J.E."/>
            <person name="Kennedy P.G."/>
        </authorList>
    </citation>
    <scope>NUCLEOTIDE SEQUENCE</scope>
    <source>
        <strain evidence="2">MN1</strain>
    </source>
</reference>
<proteinExistence type="predicted"/>
<gene>
    <name evidence="2" type="ORF">BJ212DRAFT_1577174</name>
</gene>
<evidence type="ECO:0000313" key="3">
    <source>
        <dbReference type="Proteomes" id="UP000807769"/>
    </source>
</evidence>